<reference evidence="2" key="1">
    <citation type="journal article" date="2023" name="Mol. Phylogenet. Evol.">
        <title>Genome-scale phylogeny and comparative genomics of the fungal order Sordariales.</title>
        <authorList>
            <person name="Hensen N."/>
            <person name="Bonometti L."/>
            <person name="Westerberg I."/>
            <person name="Brannstrom I.O."/>
            <person name="Guillou S."/>
            <person name="Cros-Aarteil S."/>
            <person name="Calhoun S."/>
            <person name="Haridas S."/>
            <person name="Kuo A."/>
            <person name="Mondo S."/>
            <person name="Pangilinan J."/>
            <person name="Riley R."/>
            <person name="LaButti K."/>
            <person name="Andreopoulos B."/>
            <person name="Lipzen A."/>
            <person name="Chen C."/>
            <person name="Yan M."/>
            <person name="Daum C."/>
            <person name="Ng V."/>
            <person name="Clum A."/>
            <person name="Steindorff A."/>
            <person name="Ohm R.A."/>
            <person name="Martin F."/>
            <person name="Silar P."/>
            <person name="Natvig D.O."/>
            <person name="Lalanne C."/>
            <person name="Gautier V."/>
            <person name="Ament-Velasquez S.L."/>
            <person name="Kruys A."/>
            <person name="Hutchinson M.I."/>
            <person name="Powell A.J."/>
            <person name="Barry K."/>
            <person name="Miller A.N."/>
            <person name="Grigoriev I.V."/>
            <person name="Debuchy R."/>
            <person name="Gladieux P."/>
            <person name="Hiltunen Thoren M."/>
            <person name="Johannesson H."/>
        </authorList>
    </citation>
    <scope>NUCLEOTIDE SEQUENCE</scope>
    <source>
        <strain evidence="2">CBS 626.80</strain>
    </source>
</reference>
<feature type="compositionally biased region" description="Basic and acidic residues" evidence="1">
    <location>
        <begin position="44"/>
        <end position="64"/>
    </location>
</feature>
<evidence type="ECO:0008006" key="4">
    <source>
        <dbReference type="Google" id="ProtNLM"/>
    </source>
</evidence>
<evidence type="ECO:0000313" key="2">
    <source>
        <dbReference type="EMBL" id="KAK3948182.1"/>
    </source>
</evidence>
<accession>A0AAN6SBI9</accession>
<keyword evidence="3" id="KW-1185">Reference proteome</keyword>
<feature type="region of interest" description="Disordered" evidence="1">
    <location>
        <begin position="44"/>
        <end position="69"/>
    </location>
</feature>
<dbReference type="PANTHER" id="PTHR38167">
    <property type="entry name" value="C2H2-TYPE DOMAIN-CONTAINING PROTEIN"/>
    <property type="match status" value="1"/>
</dbReference>
<evidence type="ECO:0000313" key="3">
    <source>
        <dbReference type="Proteomes" id="UP001303222"/>
    </source>
</evidence>
<sequence length="172" mass="19686">MADDESAAQLRDNERYSKTLDAIVSAPSLSIRAVLFSLYAEGTDEVKDSGDERSREYPLKRKATDEEEEEPEKKLAYCIHCEEKFDPEDEDDDGCYYHSGDMEVNRYSDDWRVDAGIDSWESGSGSEYDLDTDEMRWMCPGGFTWDCCGESGNSMGCERRYHEAEENDEADE</sequence>
<organism evidence="2 3">
    <name type="scientific">Pseudoneurospora amorphoporcata</name>
    <dbReference type="NCBI Taxonomy" id="241081"/>
    <lineage>
        <taxon>Eukaryota</taxon>
        <taxon>Fungi</taxon>
        <taxon>Dikarya</taxon>
        <taxon>Ascomycota</taxon>
        <taxon>Pezizomycotina</taxon>
        <taxon>Sordariomycetes</taxon>
        <taxon>Sordariomycetidae</taxon>
        <taxon>Sordariales</taxon>
        <taxon>Sordariaceae</taxon>
        <taxon>Pseudoneurospora</taxon>
    </lineage>
</organism>
<comment type="caution">
    <text evidence="2">The sequence shown here is derived from an EMBL/GenBank/DDBJ whole genome shotgun (WGS) entry which is preliminary data.</text>
</comment>
<dbReference type="EMBL" id="MU859279">
    <property type="protein sequence ID" value="KAK3948182.1"/>
    <property type="molecule type" value="Genomic_DNA"/>
</dbReference>
<gene>
    <name evidence="2" type="ORF">QBC32DRAFT_318058</name>
</gene>
<proteinExistence type="predicted"/>
<evidence type="ECO:0000256" key="1">
    <source>
        <dbReference type="SAM" id="MobiDB-lite"/>
    </source>
</evidence>
<dbReference type="PANTHER" id="PTHR38167:SF1">
    <property type="entry name" value="C2H2-TYPE DOMAIN-CONTAINING PROTEIN"/>
    <property type="match status" value="1"/>
</dbReference>
<dbReference type="Proteomes" id="UP001303222">
    <property type="component" value="Unassembled WGS sequence"/>
</dbReference>
<dbReference type="AlphaFoldDB" id="A0AAN6SBI9"/>
<protein>
    <recommendedName>
        <fullName evidence="4">C2H2-type domain-containing protein</fullName>
    </recommendedName>
</protein>
<reference evidence="2" key="2">
    <citation type="submission" date="2023-06" db="EMBL/GenBank/DDBJ databases">
        <authorList>
            <consortium name="Lawrence Berkeley National Laboratory"/>
            <person name="Mondo S.J."/>
            <person name="Hensen N."/>
            <person name="Bonometti L."/>
            <person name="Westerberg I."/>
            <person name="Brannstrom I.O."/>
            <person name="Guillou S."/>
            <person name="Cros-Aarteil S."/>
            <person name="Calhoun S."/>
            <person name="Haridas S."/>
            <person name="Kuo A."/>
            <person name="Pangilinan J."/>
            <person name="Riley R."/>
            <person name="Labutti K."/>
            <person name="Andreopoulos B."/>
            <person name="Lipzen A."/>
            <person name="Chen C."/>
            <person name="Yanf M."/>
            <person name="Daum C."/>
            <person name="Ng V."/>
            <person name="Clum A."/>
            <person name="Steindorff A."/>
            <person name="Ohm R."/>
            <person name="Martin F."/>
            <person name="Silar P."/>
            <person name="Natvig D."/>
            <person name="Lalanne C."/>
            <person name="Gautier V."/>
            <person name="Ament-Velasquez S.L."/>
            <person name="Kruys A."/>
            <person name="Hutchinson M.I."/>
            <person name="Powell A.J."/>
            <person name="Barry K."/>
            <person name="Miller A.N."/>
            <person name="Grigoriev I.V."/>
            <person name="Debuchy R."/>
            <person name="Gladieux P."/>
            <person name="Thoren M.H."/>
            <person name="Johannesson H."/>
        </authorList>
    </citation>
    <scope>NUCLEOTIDE SEQUENCE</scope>
    <source>
        <strain evidence="2">CBS 626.80</strain>
    </source>
</reference>
<name>A0AAN6SBI9_9PEZI</name>